<name>A0A6J6FRN7_9ZZZZ</name>
<reference evidence="1" key="1">
    <citation type="submission" date="2020-05" db="EMBL/GenBank/DDBJ databases">
        <authorList>
            <person name="Chiriac C."/>
            <person name="Salcher M."/>
            <person name="Ghai R."/>
            <person name="Kavagutti S V."/>
        </authorList>
    </citation>
    <scope>NUCLEOTIDE SEQUENCE</scope>
</reference>
<dbReference type="AlphaFoldDB" id="A0A6J6FRN7"/>
<dbReference type="EMBL" id="CAEZTZ010000148">
    <property type="protein sequence ID" value="CAB4591010.1"/>
    <property type="molecule type" value="Genomic_DNA"/>
</dbReference>
<gene>
    <name evidence="1" type="ORF">UFOPK1767_00944</name>
</gene>
<evidence type="ECO:0000313" key="1">
    <source>
        <dbReference type="EMBL" id="CAB4591010.1"/>
    </source>
</evidence>
<accession>A0A6J6FRN7</accession>
<protein>
    <submittedName>
        <fullName evidence="1">Unannotated protein</fullName>
    </submittedName>
</protein>
<sequence length="242" mass="26971">MVHDFDEKVLFAQDVPHCFGRLFGSVVIANPDLGLNLTRHTATRGDDSLRVRAEQFEVDTRLVIEPLDVGRSRHREEIVHSLSRLAEHRKVRICTAGRDIVFTAVRPLHGLLVVSSLGREVGLEADDCLDVPVLGLFPHLKRAEQGSVVCHRNGGHLLRHHLVQKATDASGAVEHGVVRMHVQMDERTRHGGSFSRWRTFSLGRSVDGSVRRVSELREVPTNAPNLARSRSLSRVHPPSWGG</sequence>
<organism evidence="1">
    <name type="scientific">freshwater metagenome</name>
    <dbReference type="NCBI Taxonomy" id="449393"/>
    <lineage>
        <taxon>unclassified sequences</taxon>
        <taxon>metagenomes</taxon>
        <taxon>ecological metagenomes</taxon>
    </lineage>
</organism>
<proteinExistence type="predicted"/>